<protein>
    <submittedName>
        <fullName evidence="2">DUF58 domain-containing protein</fullName>
    </submittedName>
</protein>
<accession>A0ABS1T944</accession>
<evidence type="ECO:0000313" key="2">
    <source>
        <dbReference type="EMBL" id="MBL4935868.1"/>
    </source>
</evidence>
<dbReference type="Proteomes" id="UP000632377">
    <property type="component" value="Unassembled WGS sequence"/>
</dbReference>
<gene>
    <name evidence="2" type="ORF">JK636_08855</name>
</gene>
<reference evidence="2 3" key="1">
    <citation type="submission" date="2021-01" db="EMBL/GenBank/DDBJ databases">
        <title>Genome public.</title>
        <authorList>
            <person name="Liu C."/>
            <person name="Sun Q."/>
        </authorList>
    </citation>
    <scope>NUCLEOTIDE SEQUENCE [LARGE SCALE GENOMIC DNA]</scope>
    <source>
        <strain evidence="2 3">YIM B02515</strain>
    </source>
</reference>
<name>A0ABS1T944_9CLOT</name>
<evidence type="ECO:0000259" key="1">
    <source>
        <dbReference type="Pfam" id="PF01882"/>
    </source>
</evidence>
<dbReference type="PANTHER" id="PTHR34351">
    <property type="entry name" value="SLR1927 PROTEIN-RELATED"/>
    <property type="match status" value="1"/>
</dbReference>
<organism evidence="2 3">
    <name type="scientific">Clostridium rhizosphaerae</name>
    <dbReference type="NCBI Taxonomy" id="2803861"/>
    <lineage>
        <taxon>Bacteria</taxon>
        <taxon>Bacillati</taxon>
        <taxon>Bacillota</taxon>
        <taxon>Clostridia</taxon>
        <taxon>Eubacteriales</taxon>
        <taxon>Clostridiaceae</taxon>
        <taxon>Clostridium</taxon>
    </lineage>
</organism>
<dbReference type="InterPro" id="IPR002881">
    <property type="entry name" value="DUF58"/>
</dbReference>
<sequence>MSIVYLLIIFFVFYFAQSHIYEKYWNNNLEVDVKFSNKEIFVGEETYMITTIKNNKWIPMRWFCFQFTLSRYLIFEDETTFRAKETMKKAFYTLLSYEKMTKREKITVLKRGIYNINETFISSGDLFGRYKFVETRKNDACLHVYPKIINIPEFKIFLNKITGEIITRRHVIEDPFIFRTIRDYTPFDSQKLINWKASAKSKELKVNQFESTYSSEVLLLLNTDKYNSWDNESLIEESIRLAASTACDFIEKGIKVKLLVNSFYKNTEEEISISSRNGNTQTALILESLAELNVSSTSRPMSEMLEEEANKNTSDLTIVLISYYYAAELYEKVSEALAKGIHMQWILPRINHEEIKLEPSENIFIWEVNEDEKAV</sequence>
<comment type="caution">
    <text evidence="2">The sequence shown here is derived from an EMBL/GenBank/DDBJ whole genome shotgun (WGS) entry which is preliminary data.</text>
</comment>
<keyword evidence="3" id="KW-1185">Reference proteome</keyword>
<feature type="domain" description="DUF58" evidence="1">
    <location>
        <begin position="181"/>
        <end position="322"/>
    </location>
</feature>
<proteinExistence type="predicted"/>
<dbReference type="RefSeq" id="WP_202748457.1">
    <property type="nucleotide sequence ID" value="NZ_JAESWC010000002.1"/>
</dbReference>
<dbReference type="PANTHER" id="PTHR34351:SF2">
    <property type="entry name" value="DUF58 DOMAIN-CONTAINING PROTEIN"/>
    <property type="match status" value="1"/>
</dbReference>
<evidence type="ECO:0000313" key="3">
    <source>
        <dbReference type="Proteomes" id="UP000632377"/>
    </source>
</evidence>
<dbReference type="EMBL" id="JAESWC010000002">
    <property type="protein sequence ID" value="MBL4935868.1"/>
    <property type="molecule type" value="Genomic_DNA"/>
</dbReference>
<dbReference type="Pfam" id="PF01882">
    <property type="entry name" value="DUF58"/>
    <property type="match status" value="1"/>
</dbReference>